<dbReference type="InterPro" id="IPR001611">
    <property type="entry name" value="Leu-rich_rpt"/>
</dbReference>
<dbReference type="InterPro" id="IPR032675">
    <property type="entry name" value="LRR_dom_sf"/>
</dbReference>
<gene>
    <name evidence="1" type="ORF">CEXT_618531</name>
</gene>
<dbReference type="EMBL" id="BPLR01004030">
    <property type="protein sequence ID" value="GIX91493.1"/>
    <property type="molecule type" value="Genomic_DNA"/>
</dbReference>
<organism evidence="1 2">
    <name type="scientific">Caerostris extrusa</name>
    <name type="common">Bark spider</name>
    <name type="synonym">Caerostris bankana</name>
    <dbReference type="NCBI Taxonomy" id="172846"/>
    <lineage>
        <taxon>Eukaryota</taxon>
        <taxon>Metazoa</taxon>
        <taxon>Ecdysozoa</taxon>
        <taxon>Arthropoda</taxon>
        <taxon>Chelicerata</taxon>
        <taxon>Arachnida</taxon>
        <taxon>Araneae</taxon>
        <taxon>Araneomorphae</taxon>
        <taxon>Entelegynae</taxon>
        <taxon>Araneoidea</taxon>
        <taxon>Araneidae</taxon>
        <taxon>Caerostris</taxon>
    </lineage>
</organism>
<dbReference type="SUPFAM" id="SSF52047">
    <property type="entry name" value="RNI-like"/>
    <property type="match status" value="1"/>
</dbReference>
<evidence type="ECO:0000313" key="1">
    <source>
        <dbReference type="EMBL" id="GIX91493.1"/>
    </source>
</evidence>
<dbReference type="Gene3D" id="3.80.10.10">
    <property type="entry name" value="Ribonuclease Inhibitor"/>
    <property type="match status" value="1"/>
</dbReference>
<name>A0AAV4P4P4_CAEEX</name>
<dbReference type="Pfam" id="PF13516">
    <property type="entry name" value="LRR_6"/>
    <property type="match status" value="1"/>
</dbReference>
<accession>A0AAV4P4P4</accession>
<evidence type="ECO:0000313" key="2">
    <source>
        <dbReference type="Proteomes" id="UP001054945"/>
    </source>
</evidence>
<dbReference type="Pfam" id="PF00560">
    <property type="entry name" value="LRR_1"/>
    <property type="match status" value="1"/>
</dbReference>
<comment type="caution">
    <text evidence="1">The sequence shown here is derived from an EMBL/GenBank/DDBJ whole genome shotgun (WGS) entry which is preliminary data.</text>
</comment>
<protein>
    <submittedName>
        <fullName evidence="1">Uncharacterized protein</fullName>
    </submittedName>
</protein>
<dbReference type="Proteomes" id="UP001054945">
    <property type="component" value="Unassembled WGS sequence"/>
</dbReference>
<proteinExistence type="predicted"/>
<reference evidence="1 2" key="1">
    <citation type="submission" date="2021-06" db="EMBL/GenBank/DDBJ databases">
        <title>Caerostris extrusa draft genome.</title>
        <authorList>
            <person name="Kono N."/>
            <person name="Arakawa K."/>
        </authorList>
    </citation>
    <scope>NUCLEOTIDE SEQUENCE [LARGE SCALE GENOMIC DNA]</scope>
</reference>
<dbReference type="AlphaFoldDB" id="A0AAV4P4P4"/>
<sequence length="76" mass="8220">MSKCSELEHLDLSYNHFEEGSSGLFGALKNSNLKYLNFSKNGINDEAMEALAKGLRGTRLCKDSISAAIASPTRAP</sequence>
<keyword evidence="2" id="KW-1185">Reference proteome</keyword>